<evidence type="ECO:0000256" key="2">
    <source>
        <dbReference type="ARBA" id="ARBA00022692"/>
    </source>
</evidence>
<accession>A0A2M7AMG2</accession>
<feature type="transmembrane region" description="Helical" evidence="5">
    <location>
        <begin position="54"/>
        <end position="75"/>
    </location>
</feature>
<dbReference type="AlphaFoldDB" id="A0A2M7AMG2"/>
<protein>
    <recommendedName>
        <fullName evidence="8">Isoprenylcysteine carboxylmethyltransferase family protein</fullName>
    </recommendedName>
</protein>
<keyword evidence="4 5" id="KW-0472">Membrane</keyword>
<evidence type="ECO:0000256" key="1">
    <source>
        <dbReference type="ARBA" id="ARBA00004127"/>
    </source>
</evidence>
<evidence type="ECO:0000256" key="3">
    <source>
        <dbReference type="ARBA" id="ARBA00022989"/>
    </source>
</evidence>
<gene>
    <name evidence="6" type="ORF">COS81_03420</name>
</gene>
<sequence length="191" mass="21715">MAKKIELALSVFIGYLWYFSLYLIILPYLIYYLGHQIDIFVFSYLLGKEAIPGFGILGLPVGLIFILIGVAVIVWSSLVLGSQAGCFPFETVNQKELHPKLLAVHGPYGLVRHPMLFGYILALIGGAFIVNSLFSLIWTIPLFCWAAYELIVNLEEKKLLSWFGQDYKNYQQTIPALFPIYFKRAKTTLPR</sequence>
<evidence type="ECO:0000256" key="4">
    <source>
        <dbReference type="ARBA" id="ARBA00023136"/>
    </source>
</evidence>
<evidence type="ECO:0000313" key="7">
    <source>
        <dbReference type="Proteomes" id="UP000229916"/>
    </source>
</evidence>
<keyword evidence="2 5" id="KW-0812">Transmembrane</keyword>
<dbReference type="PANTHER" id="PTHR12714:SF9">
    <property type="entry name" value="PROTEIN-S-ISOPRENYLCYSTEINE O-METHYLTRANSFERASE"/>
    <property type="match status" value="1"/>
</dbReference>
<name>A0A2M7AMG2_UNCKA</name>
<evidence type="ECO:0008006" key="8">
    <source>
        <dbReference type="Google" id="ProtNLM"/>
    </source>
</evidence>
<keyword evidence="3 5" id="KW-1133">Transmembrane helix</keyword>
<dbReference type="PANTHER" id="PTHR12714">
    <property type="entry name" value="PROTEIN-S ISOPRENYLCYSTEINE O-METHYLTRANSFERASE"/>
    <property type="match status" value="1"/>
</dbReference>
<feature type="transmembrane region" description="Helical" evidence="5">
    <location>
        <begin position="12"/>
        <end position="33"/>
    </location>
</feature>
<feature type="transmembrane region" description="Helical" evidence="5">
    <location>
        <begin position="116"/>
        <end position="148"/>
    </location>
</feature>
<dbReference type="EMBL" id="PEWD01000066">
    <property type="protein sequence ID" value="PIU68599.1"/>
    <property type="molecule type" value="Genomic_DNA"/>
</dbReference>
<evidence type="ECO:0000313" key="6">
    <source>
        <dbReference type="EMBL" id="PIU68599.1"/>
    </source>
</evidence>
<dbReference type="GO" id="GO:0012505">
    <property type="term" value="C:endomembrane system"/>
    <property type="evidence" value="ECO:0007669"/>
    <property type="project" value="UniProtKB-SubCell"/>
</dbReference>
<comment type="caution">
    <text evidence="6">The sequence shown here is derived from an EMBL/GenBank/DDBJ whole genome shotgun (WGS) entry which is preliminary data.</text>
</comment>
<dbReference type="Pfam" id="PF04191">
    <property type="entry name" value="PEMT"/>
    <property type="match status" value="1"/>
</dbReference>
<dbReference type="Gene3D" id="1.20.120.1630">
    <property type="match status" value="1"/>
</dbReference>
<dbReference type="GO" id="GO:0016740">
    <property type="term" value="F:transferase activity"/>
    <property type="evidence" value="ECO:0007669"/>
    <property type="project" value="UniProtKB-ARBA"/>
</dbReference>
<evidence type="ECO:0000256" key="5">
    <source>
        <dbReference type="SAM" id="Phobius"/>
    </source>
</evidence>
<reference evidence="7" key="1">
    <citation type="submission" date="2017-09" db="EMBL/GenBank/DDBJ databases">
        <title>Depth-based differentiation of microbial function through sediment-hosted aquifers and enrichment of novel symbionts in the deep terrestrial subsurface.</title>
        <authorList>
            <person name="Probst A.J."/>
            <person name="Ladd B."/>
            <person name="Jarett J.K."/>
            <person name="Geller-Mcgrath D.E."/>
            <person name="Sieber C.M.K."/>
            <person name="Emerson J.B."/>
            <person name="Anantharaman K."/>
            <person name="Thomas B.C."/>
            <person name="Malmstrom R."/>
            <person name="Stieglmeier M."/>
            <person name="Klingl A."/>
            <person name="Woyke T."/>
            <person name="Ryan C.M."/>
            <person name="Banfield J.F."/>
        </authorList>
    </citation>
    <scope>NUCLEOTIDE SEQUENCE [LARGE SCALE GENOMIC DNA]</scope>
</reference>
<organism evidence="6 7">
    <name type="scientific">candidate division WWE3 bacterium CG06_land_8_20_14_3_00_42_16</name>
    <dbReference type="NCBI Taxonomy" id="1975083"/>
    <lineage>
        <taxon>Bacteria</taxon>
        <taxon>Katanobacteria</taxon>
    </lineage>
</organism>
<dbReference type="Proteomes" id="UP000229916">
    <property type="component" value="Unassembled WGS sequence"/>
</dbReference>
<dbReference type="InterPro" id="IPR007318">
    <property type="entry name" value="Phopholipid_MeTrfase"/>
</dbReference>
<comment type="subcellular location">
    <subcellularLocation>
        <location evidence="1">Endomembrane system</location>
        <topology evidence="1">Multi-pass membrane protein</topology>
    </subcellularLocation>
</comment>
<proteinExistence type="predicted"/>